<protein>
    <submittedName>
        <fullName evidence="1">Fructose-6-phosphate2-kinase/fructose-2, 6-bisphosphatase</fullName>
    </submittedName>
</protein>
<keyword evidence="1" id="KW-0418">Kinase</keyword>
<evidence type="ECO:0000313" key="1">
    <source>
        <dbReference type="EMBL" id="RNF23018.1"/>
    </source>
</evidence>
<dbReference type="AlphaFoldDB" id="A0A3R7PP81"/>
<reference evidence="1 2" key="1">
    <citation type="journal article" date="2018" name="BMC Genomics">
        <title>Genomic comparison of Trypanosoma conorhini and Trypanosoma rangeli to Trypanosoma cruzi strains of high and low virulence.</title>
        <authorList>
            <person name="Bradwell K.R."/>
            <person name="Koparde V.N."/>
            <person name="Matveyev A.V."/>
            <person name="Serrano M.G."/>
            <person name="Alves J.M."/>
            <person name="Parikh H."/>
            <person name="Huang B."/>
            <person name="Lee V."/>
            <person name="Espinosa-Alvarez O."/>
            <person name="Ortiz P.A."/>
            <person name="Costa-Martins A.G."/>
            <person name="Teixeira M.M."/>
            <person name="Buck G.A."/>
        </authorList>
    </citation>
    <scope>NUCLEOTIDE SEQUENCE [LARGE SCALE GENOMIC DNA]</scope>
    <source>
        <strain evidence="1 2">025E</strain>
    </source>
</reference>
<dbReference type="RefSeq" id="XP_029230017.1">
    <property type="nucleotide sequence ID" value="XM_029369852.1"/>
</dbReference>
<dbReference type="Proteomes" id="UP000284403">
    <property type="component" value="Unassembled WGS sequence"/>
</dbReference>
<dbReference type="GO" id="GO:0016301">
    <property type="term" value="F:kinase activity"/>
    <property type="evidence" value="ECO:0007669"/>
    <property type="project" value="UniProtKB-KW"/>
</dbReference>
<name>A0A3R7PP81_9TRYP</name>
<dbReference type="EMBL" id="MKKU01000125">
    <property type="protein sequence ID" value="RNF23018.1"/>
    <property type="molecule type" value="Genomic_DNA"/>
</dbReference>
<comment type="caution">
    <text evidence="1">The sequence shown here is derived from an EMBL/GenBank/DDBJ whole genome shotgun (WGS) entry which is preliminary data.</text>
</comment>
<proteinExistence type="predicted"/>
<organism evidence="1 2">
    <name type="scientific">Trypanosoma conorhini</name>
    <dbReference type="NCBI Taxonomy" id="83891"/>
    <lineage>
        <taxon>Eukaryota</taxon>
        <taxon>Discoba</taxon>
        <taxon>Euglenozoa</taxon>
        <taxon>Kinetoplastea</taxon>
        <taxon>Metakinetoplastina</taxon>
        <taxon>Trypanosomatida</taxon>
        <taxon>Trypanosomatidae</taxon>
        <taxon>Trypanosoma</taxon>
    </lineage>
</organism>
<gene>
    <name evidence="1" type="ORF">Tco025E_02929</name>
</gene>
<keyword evidence="2" id="KW-1185">Reference proteome</keyword>
<dbReference type="GeneID" id="40316540"/>
<sequence>MLPLKSSISLDDSAVENSIDFCRFEGSTNPPKECVFAPPPQLASVKSAGITTNEWSGSASAVFIVVSSPLRCSLVARFFCTRLLHYLRWCGESVRFFLAGPNERDTEVQRFADDPVAWQKYTESCLEQSLEYLASNPRLGFAAFPVVILLLDCEPMDAYDKLHGMLKSRGNFSFATSGSMRTGSDAVH</sequence>
<evidence type="ECO:0000313" key="2">
    <source>
        <dbReference type="Proteomes" id="UP000284403"/>
    </source>
</evidence>
<accession>A0A3R7PP81</accession>
<dbReference type="OrthoDB" id="267323at2759"/>
<keyword evidence="1" id="KW-0808">Transferase</keyword>